<dbReference type="EC" id="3.6.1.1" evidence="1"/>
<dbReference type="Proteomes" id="UP000274841">
    <property type="component" value="Chromosome"/>
</dbReference>
<dbReference type="RefSeq" id="WP_127011615.1">
    <property type="nucleotide sequence ID" value="NZ_CP031422.1"/>
</dbReference>
<dbReference type="InterPro" id="IPR050155">
    <property type="entry name" value="HAD-like_hydrolase_sf"/>
</dbReference>
<keyword evidence="1" id="KW-0378">Hydrolase</keyword>
<protein>
    <submittedName>
        <fullName evidence="1">Pyrophosphatase PpaX</fullName>
        <ecNumber evidence="1">3.6.1.1</ecNumber>
    </submittedName>
</protein>
<organism evidence="1 2">
    <name type="scientific">Microbacterium oxydans</name>
    <dbReference type="NCBI Taxonomy" id="82380"/>
    <lineage>
        <taxon>Bacteria</taxon>
        <taxon>Bacillati</taxon>
        <taxon>Actinomycetota</taxon>
        <taxon>Actinomycetes</taxon>
        <taxon>Micrococcales</taxon>
        <taxon>Microbacteriaceae</taxon>
        <taxon>Microbacterium</taxon>
    </lineage>
</organism>
<dbReference type="SFLD" id="SFLDG01135">
    <property type="entry name" value="C1.5.6:_HAD__Beta-PGM__Phospha"/>
    <property type="match status" value="1"/>
</dbReference>
<dbReference type="GO" id="GO:0005829">
    <property type="term" value="C:cytosol"/>
    <property type="evidence" value="ECO:0007669"/>
    <property type="project" value="TreeGrafter"/>
</dbReference>
<dbReference type="InterPro" id="IPR023214">
    <property type="entry name" value="HAD_sf"/>
</dbReference>
<dbReference type="GO" id="GO:0008967">
    <property type="term" value="F:phosphoglycolate phosphatase activity"/>
    <property type="evidence" value="ECO:0007669"/>
    <property type="project" value="TreeGrafter"/>
</dbReference>
<reference evidence="1 2" key="1">
    <citation type="submission" date="2018-08" db="EMBL/GenBank/DDBJ databases">
        <title>Microbacterium oxydans strain HG3.</title>
        <authorList>
            <person name="ORTET P."/>
        </authorList>
    </citation>
    <scope>NUCLEOTIDE SEQUENCE [LARGE SCALE GENOMIC DNA]</scope>
    <source>
        <strain evidence="1 2">HG3</strain>
    </source>
</reference>
<sequence length="228" mass="24891">MPDTAIFDVDGTLVDSNYQHTLAWYRALRRSSITVPIWRIHRTIGMGGDKLITELAGPDAEKTHGDEVRTSWEEEFESLIGEIQPLPGAHELLVEVKRRGFRIVLASSGKAAHVEHSLELIGGRELADAWTTSDDVSDSKPAPDLVNTALQKVSRSAGIMIGDSTWDVIAAEKVNVLTIALLTGGSSRDELNEAGSIAVFDSPQDLLDHLDITPLAHPSAETRRKETH</sequence>
<dbReference type="InterPro" id="IPR036412">
    <property type="entry name" value="HAD-like_sf"/>
</dbReference>
<dbReference type="SFLD" id="SFLDG01129">
    <property type="entry name" value="C1.5:_HAD__Beta-PGM__Phosphata"/>
    <property type="match status" value="1"/>
</dbReference>
<name>A0A3S9WG72_9MICO</name>
<dbReference type="InterPro" id="IPR023198">
    <property type="entry name" value="PGP-like_dom2"/>
</dbReference>
<dbReference type="EMBL" id="CP031422">
    <property type="protein sequence ID" value="AZS39050.1"/>
    <property type="molecule type" value="Genomic_DNA"/>
</dbReference>
<evidence type="ECO:0000313" key="1">
    <source>
        <dbReference type="EMBL" id="AZS39050.1"/>
    </source>
</evidence>
<dbReference type="Pfam" id="PF13419">
    <property type="entry name" value="HAD_2"/>
    <property type="match status" value="1"/>
</dbReference>
<dbReference type="Gene3D" id="3.40.50.1000">
    <property type="entry name" value="HAD superfamily/HAD-like"/>
    <property type="match status" value="1"/>
</dbReference>
<accession>A0A3S9WG72</accession>
<dbReference type="Gene3D" id="1.10.150.240">
    <property type="entry name" value="Putative phosphatase, domain 2"/>
    <property type="match status" value="1"/>
</dbReference>
<dbReference type="AlphaFoldDB" id="A0A3S9WG72"/>
<gene>
    <name evidence="1" type="primary">ppaX</name>
    <name evidence="1" type="ORF">CVS54_00350</name>
</gene>
<dbReference type="GO" id="GO:0006281">
    <property type="term" value="P:DNA repair"/>
    <property type="evidence" value="ECO:0007669"/>
    <property type="project" value="TreeGrafter"/>
</dbReference>
<dbReference type="InterPro" id="IPR006439">
    <property type="entry name" value="HAD-SF_hydro_IA"/>
</dbReference>
<dbReference type="KEGG" id="moy:CVS54_00350"/>
<dbReference type="NCBIfam" id="TIGR01549">
    <property type="entry name" value="HAD-SF-IA-v1"/>
    <property type="match status" value="1"/>
</dbReference>
<dbReference type="PANTHER" id="PTHR43434">
    <property type="entry name" value="PHOSPHOGLYCOLATE PHOSPHATASE"/>
    <property type="match status" value="1"/>
</dbReference>
<dbReference type="PANTHER" id="PTHR43434:SF16">
    <property type="entry name" value="BLL8046 PROTEIN"/>
    <property type="match status" value="1"/>
</dbReference>
<dbReference type="SUPFAM" id="SSF56784">
    <property type="entry name" value="HAD-like"/>
    <property type="match status" value="1"/>
</dbReference>
<dbReference type="GO" id="GO:0004427">
    <property type="term" value="F:inorganic diphosphate phosphatase activity"/>
    <property type="evidence" value="ECO:0007669"/>
    <property type="project" value="UniProtKB-EC"/>
</dbReference>
<evidence type="ECO:0000313" key="2">
    <source>
        <dbReference type="Proteomes" id="UP000274841"/>
    </source>
</evidence>
<dbReference type="SFLD" id="SFLDS00003">
    <property type="entry name" value="Haloacid_Dehalogenase"/>
    <property type="match status" value="1"/>
</dbReference>
<dbReference type="InterPro" id="IPR041492">
    <property type="entry name" value="HAD_2"/>
</dbReference>
<proteinExistence type="predicted"/>